<comment type="caution">
    <text evidence="1">The sequence shown here is derived from an EMBL/GenBank/DDBJ whole genome shotgun (WGS) entry which is preliminary data.</text>
</comment>
<name>A0A5M5E997_BACOV</name>
<keyword evidence="2" id="KW-1185">Reference proteome</keyword>
<protein>
    <submittedName>
        <fullName evidence="1">Uncharacterized protein</fullName>
    </submittedName>
</protein>
<evidence type="ECO:0000313" key="1">
    <source>
        <dbReference type="EMBL" id="KAA4092525.1"/>
    </source>
</evidence>
<dbReference type="Proteomes" id="UP000473905">
    <property type="component" value="Unassembled WGS sequence"/>
</dbReference>
<sequence>MKKIVIDGVIYSIKNTDFKKLESLVASMQIAPIDEELEYYRKYIKYCEDVKSKYGDGVPVDGVYFTNG</sequence>
<accession>A0A5M5E997</accession>
<organism evidence="1 2">
    <name type="scientific">Bacteroides ovatus</name>
    <dbReference type="NCBI Taxonomy" id="28116"/>
    <lineage>
        <taxon>Bacteria</taxon>
        <taxon>Pseudomonadati</taxon>
        <taxon>Bacteroidota</taxon>
        <taxon>Bacteroidia</taxon>
        <taxon>Bacteroidales</taxon>
        <taxon>Bacteroidaceae</taxon>
        <taxon>Bacteroides</taxon>
    </lineage>
</organism>
<gene>
    <name evidence="1" type="ORF">F3D66_21090</name>
</gene>
<evidence type="ECO:0000313" key="2">
    <source>
        <dbReference type="Proteomes" id="UP000473905"/>
    </source>
</evidence>
<dbReference type="AlphaFoldDB" id="A0A5M5E997"/>
<reference evidence="1 2" key="1">
    <citation type="journal article" date="2019" name="Nat. Med.">
        <title>A library of human gut bacterial isolates paired with longitudinal multiomics data enables mechanistic microbiome research.</title>
        <authorList>
            <person name="Poyet M."/>
            <person name="Groussin M."/>
            <person name="Gibbons S.M."/>
            <person name="Avila-Pacheco J."/>
            <person name="Jiang X."/>
            <person name="Kearney S.M."/>
            <person name="Perrotta A.R."/>
            <person name="Berdy B."/>
            <person name="Zhao S."/>
            <person name="Lieberman T.D."/>
            <person name="Swanson P.K."/>
            <person name="Smith M."/>
            <person name="Roesemann S."/>
            <person name="Alexander J.E."/>
            <person name="Rich S.A."/>
            <person name="Livny J."/>
            <person name="Vlamakis H."/>
            <person name="Clish C."/>
            <person name="Bullock K."/>
            <person name="Deik A."/>
            <person name="Scott J."/>
            <person name="Pierce K.A."/>
            <person name="Xavier R.J."/>
            <person name="Alm E.J."/>
        </authorList>
    </citation>
    <scope>NUCLEOTIDE SEQUENCE [LARGE SCALE GENOMIC DNA]</scope>
    <source>
        <strain evidence="1 2">BIOML-A134</strain>
    </source>
</reference>
<proteinExistence type="predicted"/>
<dbReference type="EMBL" id="VWKB01000032">
    <property type="protein sequence ID" value="KAA4092525.1"/>
    <property type="molecule type" value="Genomic_DNA"/>
</dbReference>